<protein>
    <submittedName>
        <fullName evidence="1">Uncharacterized protein</fullName>
    </submittedName>
</protein>
<sequence>MRLPNKLSPVIYSKVDSDRIRKLAFVPETAEKLNCYLKNHQLSLKIASKAEETIHFAGYFDYIFENSILQIPDF</sequence>
<comment type="caution">
    <text evidence="1">The sequence shown here is derived from an EMBL/GenBank/DDBJ whole genome shotgun (WGS) entry which is preliminary data.</text>
</comment>
<evidence type="ECO:0000313" key="1">
    <source>
        <dbReference type="EMBL" id="TGD17532.1"/>
    </source>
</evidence>
<accession>A0A4Z0J7I8</accession>
<dbReference type="AlphaFoldDB" id="A0A4Z0J7I8"/>
<dbReference type="EMBL" id="RKLX01000029">
    <property type="protein sequence ID" value="TGD17532.1"/>
    <property type="molecule type" value="Genomic_DNA"/>
</dbReference>
<gene>
    <name evidence="1" type="ORF">EGT51_12005</name>
</gene>
<dbReference type="Proteomes" id="UP000297348">
    <property type="component" value="Unassembled WGS sequence"/>
</dbReference>
<proteinExistence type="predicted"/>
<reference evidence="1 2" key="1">
    <citation type="submission" date="2018-10" db="EMBL/GenBank/DDBJ databases">
        <title>Lactobacillus sp. R7 and Lactobacillus sp. R19 isolated from fermented mustard green product of Taiwan.</title>
        <authorList>
            <person name="Lin S.-T."/>
        </authorList>
    </citation>
    <scope>NUCLEOTIDE SEQUENCE [LARGE SCALE GENOMIC DNA]</scope>
    <source>
        <strain evidence="1 2">BCRC 81129</strain>
    </source>
</reference>
<organism evidence="1 2">
    <name type="scientific">Levilactobacillus suantsaiihabitans</name>
    <dbReference type="NCBI Taxonomy" id="2487722"/>
    <lineage>
        <taxon>Bacteria</taxon>
        <taxon>Bacillati</taxon>
        <taxon>Bacillota</taxon>
        <taxon>Bacilli</taxon>
        <taxon>Lactobacillales</taxon>
        <taxon>Lactobacillaceae</taxon>
        <taxon>Levilactobacillus</taxon>
    </lineage>
</organism>
<name>A0A4Z0J7I8_9LACO</name>
<keyword evidence="2" id="KW-1185">Reference proteome</keyword>
<evidence type="ECO:0000313" key="2">
    <source>
        <dbReference type="Proteomes" id="UP000297348"/>
    </source>
</evidence>